<keyword evidence="4" id="KW-0949">S-adenosyl-L-methionine</keyword>
<dbReference type="InterPro" id="IPR023397">
    <property type="entry name" value="SAM-dep_MeTrfase_MraW_recog"/>
</dbReference>
<evidence type="ECO:0000256" key="1">
    <source>
        <dbReference type="ARBA" id="ARBA00010396"/>
    </source>
</evidence>
<evidence type="ECO:0000313" key="5">
    <source>
        <dbReference type="EMBL" id="KMZ96326.1"/>
    </source>
</evidence>
<name>A0A0J9TMG9_PLAVI</name>
<sequence>MSTDQLNDPNRTFSYNSKSSLLDFRYGVEGKKAHHILNTYSLKDLTRMFKKYGEIKQSEYLARLILQKREISPVNNVNDLKEICEEGKFLYRGRNKNPLKLIFQSLRIECNNELEVLKFTLKKVPEMLKIQGRLLIISFHSLEDEVILKWARSNSQTLKIPDLAINIMPLIKACKGSPFLPSRSEIEVN</sequence>
<organism evidence="5 6">
    <name type="scientific">Plasmodium vivax North Korean</name>
    <dbReference type="NCBI Taxonomy" id="1035514"/>
    <lineage>
        <taxon>Eukaryota</taxon>
        <taxon>Sar</taxon>
        <taxon>Alveolata</taxon>
        <taxon>Apicomplexa</taxon>
        <taxon>Aconoidasida</taxon>
        <taxon>Haemosporida</taxon>
        <taxon>Plasmodiidae</taxon>
        <taxon>Plasmodium</taxon>
        <taxon>Plasmodium (Plasmodium)</taxon>
    </lineage>
</organism>
<dbReference type="InterPro" id="IPR029063">
    <property type="entry name" value="SAM-dependent_MTases_sf"/>
</dbReference>
<evidence type="ECO:0000256" key="2">
    <source>
        <dbReference type="ARBA" id="ARBA00022603"/>
    </source>
</evidence>
<dbReference type="GO" id="GO:0005737">
    <property type="term" value="C:cytoplasm"/>
    <property type="evidence" value="ECO:0007669"/>
    <property type="project" value="TreeGrafter"/>
</dbReference>
<accession>A0A0J9TMG9</accession>
<comment type="similarity">
    <text evidence="1">Belongs to the methyltransferase superfamily. RsmH family.</text>
</comment>
<dbReference type="GO" id="GO:0071424">
    <property type="term" value="F:rRNA (cytosine-N4-)-methyltransferase activity"/>
    <property type="evidence" value="ECO:0007669"/>
    <property type="project" value="TreeGrafter"/>
</dbReference>
<dbReference type="Gene3D" id="3.40.50.150">
    <property type="entry name" value="Vaccinia Virus protein VP39"/>
    <property type="match status" value="1"/>
</dbReference>
<dbReference type="Gene3D" id="1.10.150.170">
    <property type="entry name" value="Putative methyltransferase TM0872, insert domain"/>
    <property type="match status" value="1"/>
</dbReference>
<evidence type="ECO:0000256" key="3">
    <source>
        <dbReference type="ARBA" id="ARBA00022679"/>
    </source>
</evidence>
<dbReference type="InterPro" id="IPR002903">
    <property type="entry name" value="RsmH"/>
</dbReference>
<dbReference type="PANTHER" id="PTHR11265">
    <property type="entry name" value="S-ADENOSYL-METHYLTRANSFERASE MRAW"/>
    <property type="match status" value="1"/>
</dbReference>
<protein>
    <submittedName>
        <fullName evidence="5">S-adenosyl-methyltransferase MraW</fullName>
    </submittedName>
</protein>
<dbReference type="EMBL" id="KQ235637">
    <property type="protein sequence ID" value="KMZ96326.1"/>
    <property type="molecule type" value="Genomic_DNA"/>
</dbReference>
<keyword evidence="2 5" id="KW-0489">Methyltransferase</keyword>
<dbReference type="GO" id="GO:0070475">
    <property type="term" value="P:rRNA base methylation"/>
    <property type="evidence" value="ECO:0007669"/>
    <property type="project" value="TreeGrafter"/>
</dbReference>
<evidence type="ECO:0000313" key="6">
    <source>
        <dbReference type="Proteomes" id="UP000053239"/>
    </source>
</evidence>
<dbReference type="AlphaFoldDB" id="A0A0J9TMG9"/>
<dbReference type="Pfam" id="PF01795">
    <property type="entry name" value="Methyltransf_5"/>
    <property type="match status" value="1"/>
</dbReference>
<evidence type="ECO:0000256" key="4">
    <source>
        <dbReference type="ARBA" id="ARBA00022691"/>
    </source>
</evidence>
<dbReference type="SUPFAM" id="SSF53335">
    <property type="entry name" value="S-adenosyl-L-methionine-dependent methyltransferases"/>
    <property type="match status" value="1"/>
</dbReference>
<gene>
    <name evidence="5" type="ORF">PVNG_02464</name>
</gene>
<dbReference type="SUPFAM" id="SSF81799">
    <property type="entry name" value="Putative methyltransferase TM0872, insert domain"/>
    <property type="match status" value="1"/>
</dbReference>
<keyword evidence="3 5" id="KW-0808">Transferase</keyword>
<reference evidence="5 6" key="1">
    <citation type="submission" date="2011-09" db="EMBL/GenBank/DDBJ databases">
        <title>The Genome Sequence of Plasmodium vivax North Korean.</title>
        <authorList>
            <consortium name="The Broad Institute Genome Sequencing Platform"/>
            <consortium name="The Broad Institute Genome Sequencing Center for Infectious Disease"/>
            <person name="Neafsey D."/>
            <person name="Carlton J."/>
            <person name="Barnwell J."/>
            <person name="Collins W."/>
            <person name="Escalante A."/>
            <person name="Mullikin J."/>
            <person name="Saul A."/>
            <person name="Guigo R."/>
            <person name="Camara F."/>
            <person name="Young S.K."/>
            <person name="Zeng Q."/>
            <person name="Gargeya S."/>
            <person name="Fitzgerald M."/>
            <person name="Haas B."/>
            <person name="Abouelleil A."/>
            <person name="Alvarado L."/>
            <person name="Arachchi H.M."/>
            <person name="Berlin A."/>
            <person name="Brown A."/>
            <person name="Chapman S.B."/>
            <person name="Chen Z."/>
            <person name="Dunbar C."/>
            <person name="Freedman E."/>
            <person name="Gearin G."/>
            <person name="Gellesch M."/>
            <person name="Goldberg J."/>
            <person name="Griggs A."/>
            <person name="Gujja S."/>
            <person name="Heiman D."/>
            <person name="Howarth C."/>
            <person name="Larson L."/>
            <person name="Lui A."/>
            <person name="MacDonald P.J.P."/>
            <person name="Montmayeur A."/>
            <person name="Murphy C."/>
            <person name="Neiman D."/>
            <person name="Pearson M."/>
            <person name="Priest M."/>
            <person name="Roberts A."/>
            <person name="Saif S."/>
            <person name="Shea T."/>
            <person name="Shenoy N."/>
            <person name="Sisk P."/>
            <person name="Stolte C."/>
            <person name="Sykes S."/>
            <person name="Wortman J."/>
            <person name="Nusbaum C."/>
            <person name="Birren B."/>
        </authorList>
    </citation>
    <scope>NUCLEOTIDE SEQUENCE [LARGE SCALE GENOMIC DNA]</scope>
    <source>
        <strain evidence="5 6">North Korean</strain>
    </source>
</reference>
<proteinExistence type="inferred from homology"/>
<dbReference type="Proteomes" id="UP000053239">
    <property type="component" value="Unassembled WGS sequence"/>
</dbReference>
<dbReference type="PANTHER" id="PTHR11265:SF0">
    <property type="entry name" value="12S RRNA N4-METHYLCYTIDINE METHYLTRANSFERASE"/>
    <property type="match status" value="1"/>
</dbReference>